<dbReference type="Proteomes" id="UP000177187">
    <property type="component" value="Unassembled WGS sequence"/>
</dbReference>
<feature type="coiled-coil region" evidence="1">
    <location>
        <begin position="64"/>
        <end position="91"/>
    </location>
</feature>
<proteinExistence type="predicted"/>
<accession>A0A1F5FEV2</accession>
<evidence type="ECO:0000256" key="2">
    <source>
        <dbReference type="SAM" id="Phobius"/>
    </source>
</evidence>
<dbReference type="AlphaFoldDB" id="A0A1F5FEV2"/>
<keyword evidence="1" id="KW-0175">Coiled coil</keyword>
<feature type="transmembrane region" description="Helical" evidence="2">
    <location>
        <begin position="177"/>
        <end position="197"/>
    </location>
</feature>
<protein>
    <submittedName>
        <fullName evidence="3">Uncharacterized protein</fullName>
    </submittedName>
</protein>
<evidence type="ECO:0000313" key="4">
    <source>
        <dbReference type="Proteomes" id="UP000177187"/>
    </source>
</evidence>
<gene>
    <name evidence="3" type="ORF">A2Y64_02780</name>
</gene>
<dbReference type="STRING" id="1817816.A2Y64_02780"/>
<name>A0A1F5FEV2_9BACT</name>
<comment type="caution">
    <text evidence="3">The sequence shown here is derived from an EMBL/GenBank/DDBJ whole genome shotgun (WGS) entry which is preliminary data.</text>
</comment>
<sequence>MAERLAERLKVWFVDDERERHEEFDRRHGARYDVRHFLRPDEVLAALENGDKPDLLLSDIFFLREEAGDRVAEMQRESREIEERLATFARRYTEVYAPEGLELAARLRRERRPFPNVVYSSKAAILLDERGFSRIAHETGPVWILKGREDAEAEQLKIESVDLGWNWRRRYLQVKGLLAIVAIAAMAVGWFLGMLLGRVM</sequence>
<evidence type="ECO:0000313" key="3">
    <source>
        <dbReference type="EMBL" id="OGD78106.1"/>
    </source>
</evidence>
<keyword evidence="2" id="KW-0472">Membrane</keyword>
<reference evidence="3 4" key="1">
    <citation type="journal article" date="2016" name="Nat. Commun.">
        <title>Thousands of microbial genomes shed light on interconnected biogeochemical processes in an aquifer system.</title>
        <authorList>
            <person name="Anantharaman K."/>
            <person name="Brown C.T."/>
            <person name="Hug L.A."/>
            <person name="Sharon I."/>
            <person name="Castelle C.J."/>
            <person name="Probst A.J."/>
            <person name="Thomas B.C."/>
            <person name="Singh A."/>
            <person name="Wilkins M.J."/>
            <person name="Karaoz U."/>
            <person name="Brodie E.L."/>
            <person name="Williams K.H."/>
            <person name="Hubbard S.S."/>
            <person name="Banfield J.F."/>
        </authorList>
    </citation>
    <scope>NUCLEOTIDE SEQUENCE [LARGE SCALE GENOMIC DNA]</scope>
</reference>
<dbReference type="EMBL" id="MFAF01000050">
    <property type="protein sequence ID" value="OGD78106.1"/>
    <property type="molecule type" value="Genomic_DNA"/>
</dbReference>
<keyword evidence="2" id="KW-1133">Transmembrane helix</keyword>
<organism evidence="3 4">
    <name type="scientific">Candidatus Coatesbacteria bacterium RBG_13_66_14</name>
    <dbReference type="NCBI Taxonomy" id="1817816"/>
    <lineage>
        <taxon>Bacteria</taxon>
        <taxon>Candidatus Coatesiibacteriota</taxon>
    </lineage>
</organism>
<keyword evidence="2" id="KW-0812">Transmembrane</keyword>
<evidence type="ECO:0000256" key="1">
    <source>
        <dbReference type="SAM" id="Coils"/>
    </source>
</evidence>